<evidence type="ECO:0000256" key="2">
    <source>
        <dbReference type="ARBA" id="ARBA00022723"/>
    </source>
</evidence>
<sequence>MSGFMYETSHYRCLREQGLPTVMVNYNPETVSTNYDEADRLYFENISLVTILDIYEAESLRGVILSMGGQTPNNIALPVKQIDIQFIAKNKEIKVIECNLHAARSFPFVSKVTGVDAKKLELLPSVQKLSAAGYNIFATSGTVNFLTEHNVPCKYLETLGEDSHDQQKSEYSLTQHLANNLIDMYINLPSKNHYRRPASYTSKGYRTRRMAVDFAIPLITNVKNAKMLAEALVRRLSLDVSTIDSKSSHHTHTFPGLVNIGSFVPGLALPDNRDLVAATEASLAAGFTTALILPIGAKSSIVDRQTLEQARASVSGHL</sequence>
<dbReference type="PROSITE" id="PS51855">
    <property type="entry name" value="MGS"/>
    <property type="match status" value="1"/>
</dbReference>
<dbReference type="Pfam" id="PF02142">
    <property type="entry name" value="MGS"/>
    <property type="match status" value="1"/>
</dbReference>
<dbReference type="Gene3D" id="3.40.50.20">
    <property type="match status" value="1"/>
</dbReference>
<evidence type="ECO:0000256" key="1">
    <source>
        <dbReference type="ARBA" id="ARBA00022598"/>
    </source>
</evidence>
<dbReference type="PANTHER" id="PTHR11405:SF5">
    <property type="entry name" value="CAD PROTEIN"/>
    <property type="match status" value="1"/>
</dbReference>
<evidence type="ECO:0000313" key="8">
    <source>
        <dbReference type="Proteomes" id="UP000521872"/>
    </source>
</evidence>
<keyword evidence="4" id="KW-0067">ATP-binding</keyword>
<dbReference type="GO" id="GO:0004151">
    <property type="term" value="F:dihydroorotase activity"/>
    <property type="evidence" value="ECO:0007669"/>
    <property type="project" value="TreeGrafter"/>
</dbReference>
<comment type="caution">
    <text evidence="7">The sequence shown here is derived from an EMBL/GenBank/DDBJ whole genome shotgun (WGS) entry which is preliminary data.</text>
</comment>
<accession>A0A8H4VQG6</accession>
<comment type="catalytic activity">
    <reaction evidence="5">
        <text>hydrogencarbonate + NH4(+) + 2 ATP = carbamoyl phosphate + 2 ADP + phosphate + 2 H(+)</text>
        <dbReference type="Rhea" id="RHEA:18029"/>
        <dbReference type="ChEBI" id="CHEBI:15378"/>
        <dbReference type="ChEBI" id="CHEBI:17544"/>
        <dbReference type="ChEBI" id="CHEBI:28938"/>
        <dbReference type="ChEBI" id="CHEBI:30616"/>
        <dbReference type="ChEBI" id="CHEBI:43474"/>
        <dbReference type="ChEBI" id="CHEBI:58228"/>
        <dbReference type="ChEBI" id="CHEBI:456216"/>
        <dbReference type="EC" id="6.3.4.16"/>
    </reaction>
</comment>
<keyword evidence="2" id="KW-0479">Metal-binding</keyword>
<feature type="domain" description="MGS-like" evidence="6">
    <location>
        <begin position="96"/>
        <end position="258"/>
    </location>
</feature>
<evidence type="ECO:0000313" key="7">
    <source>
        <dbReference type="EMBL" id="KAF4618583.1"/>
    </source>
</evidence>
<protein>
    <recommendedName>
        <fullName evidence="6">MGS-like domain-containing protein</fullName>
    </recommendedName>
</protein>
<dbReference type="PANTHER" id="PTHR11405">
    <property type="entry name" value="CARBAMOYLTRANSFERASE FAMILY MEMBER"/>
    <property type="match status" value="1"/>
</dbReference>
<dbReference type="GO" id="GO:0005829">
    <property type="term" value="C:cytosol"/>
    <property type="evidence" value="ECO:0007669"/>
    <property type="project" value="TreeGrafter"/>
</dbReference>
<name>A0A8H4VQG6_9AGAR</name>
<dbReference type="Pfam" id="PF25596">
    <property type="entry name" value="CPSase_L_D1"/>
    <property type="match status" value="1"/>
</dbReference>
<keyword evidence="1" id="KW-0436">Ligase</keyword>
<dbReference type="FunFam" id="3.40.50.20:FF:000001">
    <property type="entry name" value="Carbamoyl-phosphate synthase large chain"/>
    <property type="match status" value="1"/>
</dbReference>
<evidence type="ECO:0000256" key="5">
    <source>
        <dbReference type="ARBA" id="ARBA00047359"/>
    </source>
</evidence>
<dbReference type="Gene3D" id="3.20.20.140">
    <property type="entry name" value="Metal-dependent hydrolases"/>
    <property type="match status" value="1"/>
</dbReference>
<dbReference type="GO" id="GO:0006228">
    <property type="term" value="P:UTP biosynthetic process"/>
    <property type="evidence" value="ECO:0007669"/>
    <property type="project" value="TreeGrafter"/>
</dbReference>
<gene>
    <name evidence="7" type="ORF">D9613_009686</name>
</gene>
<dbReference type="GO" id="GO:0005524">
    <property type="term" value="F:ATP binding"/>
    <property type="evidence" value="ECO:0007669"/>
    <property type="project" value="UniProtKB-KW"/>
</dbReference>
<dbReference type="Gene3D" id="3.40.50.1380">
    <property type="entry name" value="Methylglyoxal synthase-like domain"/>
    <property type="match status" value="1"/>
</dbReference>
<dbReference type="InterPro" id="IPR016185">
    <property type="entry name" value="PreATP-grasp_dom_sf"/>
</dbReference>
<dbReference type="FunFam" id="3.40.50.1380:FF:000005">
    <property type="entry name" value="CAD protein-like isoform X1"/>
    <property type="match status" value="1"/>
</dbReference>
<dbReference type="SUPFAM" id="SSF52335">
    <property type="entry name" value="Methylglyoxal synthase-like"/>
    <property type="match status" value="1"/>
</dbReference>
<dbReference type="SUPFAM" id="SSF52440">
    <property type="entry name" value="PreATP-grasp domain"/>
    <property type="match status" value="1"/>
</dbReference>
<dbReference type="InterPro" id="IPR036914">
    <property type="entry name" value="MGS-like_dom_sf"/>
</dbReference>
<keyword evidence="8" id="KW-1185">Reference proteome</keyword>
<proteinExistence type="predicted"/>
<dbReference type="GO" id="GO:0004087">
    <property type="term" value="F:carbamoyl-phosphate synthase (ammonia) activity"/>
    <property type="evidence" value="ECO:0007669"/>
    <property type="project" value="UniProtKB-EC"/>
</dbReference>
<organism evidence="7 8">
    <name type="scientific">Agrocybe pediades</name>
    <dbReference type="NCBI Taxonomy" id="84607"/>
    <lineage>
        <taxon>Eukaryota</taxon>
        <taxon>Fungi</taxon>
        <taxon>Dikarya</taxon>
        <taxon>Basidiomycota</taxon>
        <taxon>Agaricomycotina</taxon>
        <taxon>Agaricomycetes</taxon>
        <taxon>Agaricomycetidae</taxon>
        <taxon>Agaricales</taxon>
        <taxon>Agaricineae</taxon>
        <taxon>Strophariaceae</taxon>
        <taxon>Agrocybe</taxon>
    </lineage>
</organism>
<dbReference type="GO" id="GO:0006207">
    <property type="term" value="P:'de novo' pyrimidine nucleobase biosynthetic process"/>
    <property type="evidence" value="ECO:0007669"/>
    <property type="project" value="TreeGrafter"/>
</dbReference>
<dbReference type="Proteomes" id="UP000521872">
    <property type="component" value="Unassembled WGS sequence"/>
</dbReference>
<dbReference type="GO" id="GO:0019240">
    <property type="term" value="P:citrulline biosynthetic process"/>
    <property type="evidence" value="ECO:0007669"/>
    <property type="project" value="TreeGrafter"/>
</dbReference>
<evidence type="ECO:0000259" key="6">
    <source>
        <dbReference type="PROSITE" id="PS51855"/>
    </source>
</evidence>
<keyword evidence="3" id="KW-0547">Nucleotide-binding</keyword>
<evidence type="ECO:0000256" key="4">
    <source>
        <dbReference type="ARBA" id="ARBA00022840"/>
    </source>
</evidence>
<dbReference type="CDD" id="cd01423">
    <property type="entry name" value="MGS_CPS_I_III"/>
    <property type="match status" value="1"/>
</dbReference>
<dbReference type="SMART" id="SM00851">
    <property type="entry name" value="MGS"/>
    <property type="match status" value="1"/>
</dbReference>
<dbReference type="GO" id="GO:0006541">
    <property type="term" value="P:glutamine metabolic process"/>
    <property type="evidence" value="ECO:0007669"/>
    <property type="project" value="TreeGrafter"/>
</dbReference>
<dbReference type="EMBL" id="JAACJL010000017">
    <property type="protein sequence ID" value="KAF4618583.1"/>
    <property type="molecule type" value="Genomic_DNA"/>
</dbReference>
<dbReference type="InterPro" id="IPR058047">
    <property type="entry name" value="CPSase_preATP-grasp"/>
</dbReference>
<dbReference type="GO" id="GO:0046872">
    <property type="term" value="F:metal ion binding"/>
    <property type="evidence" value="ECO:0007669"/>
    <property type="project" value="UniProtKB-KW"/>
</dbReference>
<reference evidence="7 8" key="1">
    <citation type="submission" date="2019-12" db="EMBL/GenBank/DDBJ databases">
        <authorList>
            <person name="Floudas D."/>
            <person name="Bentzer J."/>
            <person name="Ahren D."/>
            <person name="Johansson T."/>
            <person name="Persson P."/>
            <person name="Tunlid A."/>
        </authorList>
    </citation>
    <scope>NUCLEOTIDE SEQUENCE [LARGE SCALE GENOMIC DNA]</scope>
    <source>
        <strain evidence="7 8">CBS 102.39</strain>
    </source>
</reference>
<dbReference type="GO" id="GO:0004088">
    <property type="term" value="F:carbamoyl-phosphate synthase (glutamine-hydrolyzing) activity"/>
    <property type="evidence" value="ECO:0007669"/>
    <property type="project" value="TreeGrafter"/>
</dbReference>
<evidence type="ECO:0000256" key="3">
    <source>
        <dbReference type="ARBA" id="ARBA00022741"/>
    </source>
</evidence>
<dbReference type="AlphaFoldDB" id="A0A8H4VQG6"/>
<dbReference type="InterPro" id="IPR011607">
    <property type="entry name" value="MGS-like_dom"/>
</dbReference>
<dbReference type="GO" id="GO:0004070">
    <property type="term" value="F:aspartate carbamoyltransferase activity"/>
    <property type="evidence" value="ECO:0007669"/>
    <property type="project" value="TreeGrafter"/>
</dbReference>